<dbReference type="VEuPathDB" id="TriTrypDB:LdBPK_290990.1"/>
<dbReference type="VEuPathDB" id="TriTrypDB:LdCL_290014800"/>
<proteinExistence type="inferred from homology"/>
<feature type="transmembrane region" description="Helical" evidence="10">
    <location>
        <begin position="70"/>
        <end position="90"/>
    </location>
</feature>
<dbReference type="AlphaFoldDB" id="A0A504XP98"/>
<keyword evidence="4" id="KW-0378">Hydrolase</keyword>
<evidence type="ECO:0000256" key="10">
    <source>
        <dbReference type="SAM" id="Phobius"/>
    </source>
</evidence>
<evidence type="ECO:0000259" key="11">
    <source>
        <dbReference type="PROSITE" id="PS51758"/>
    </source>
</evidence>
<comment type="similarity">
    <text evidence="2">Belongs to the peptidase A22B family.</text>
</comment>
<sequence>MPQVYIALTFLATCAITAVAVGALRCRKVMMKGKSDIALQTDEALSMPLNGSVMLFSLYVSLRFIPKEYFNILISFYLSLISVFALHMLVKGYIKPNIVTGLICVGTGCASFFAQNWIASNILAFSIAVTALERLPVNGFTTSFILLIGLFFYDIFWVFGSDVMLMVATGIDGPIKLVFPQTIFGDCSKKSLLGLGDIIVPGLFICQTLVFSKDYVRRGSLYFATSMVAYTLSLVNTMAVMLIFQHGQPALLFIVPWLLVTFSAVAVYNGDVKAAWSFDILSVAKSTAKVSSASAQRVAKKPPSKVKYYMGIAYEGLRHVYHGFRLFFINTRLAWKYSRQLKKGVALTRRERLLLESSTKDLLRLVPFSFFIMFPGLIPSTFESESQGRNRLYGDAMKTLRARQRAMDYLSATALATFDKEQQEVIRRAVMGDSIAPKDIRLVAPYFGRDGPFSVFKVPDNIVVGLGRSVGVYKWYHSLLPTRVLSPIMRRSIIRRYHEAREDDRLIRLEGLDGMNNDELVKANQTRGMRWTEGTETLRVQLEWWNSLAQDDSVPYNTLWWIKPTRYSIRKSMNNLPVEQRRQLLGIQNLPETVRASLETLCETVDTMSSISDEPNSADKLVEKIEKITSSAEKSDSDIGFEGLQEAVGAYLTEENVKRMFEKLSKKKLPEESVVVSDVIECIGQETHNSSHVVSTVFDAFDYGAGSKPITEKALLGIGARCRKAVRPPPAPKAAEEKPKSTSTEEKSIEAAPPGKR</sequence>
<dbReference type="InterPro" id="IPR007369">
    <property type="entry name" value="Peptidase_A22B_SPP"/>
</dbReference>
<dbReference type="GO" id="GO:0042500">
    <property type="term" value="F:aspartic endopeptidase activity, intramembrane cleaving"/>
    <property type="evidence" value="ECO:0007669"/>
    <property type="project" value="InterPro"/>
</dbReference>
<evidence type="ECO:0000256" key="6">
    <source>
        <dbReference type="ARBA" id="ARBA00022989"/>
    </source>
</evidence>
<dbReference type="PANTHER" id="PTHR12174">
    <property type="entry name" value="SIGNAL PEPTIDE PEPTIDASE"/>
    <property type="match status" value="1"/>
</dbReference>
<dbReference type="GO" id="GO:0043022">
    <property type="term" value="F:ribosome binding"/>
    <property type="evidence" value="ECO:0007669"/>
    <property type="project" value="InterPro"/>
</dbReference>
<dbReference type="EMBL" id="RHLD01000010">
    <property type="protein sequence ID" value="TPP50812.1"/>
    <property type="molecule type" value="Genomic_DNA"/>
</dbReference>
<dbReference type="VEuPathDB" id="TriTrypDB:LdBPK_291000.1"/>
<evidence type="ECO:0000256" key="3">
    <source>
        <dbReference type="ARBA" id="ARBA00022692"/>
    </source>
</evidence>
<evidence type="ECO:0000313" key="12">
    <source>
        <dbReference type="EMBL" id="TPP50812.1"/>
    </source>
</evidence>
<evidence type="ECO:0000256" key="4">
    <source>
        <dbReference type="ARBA" id="ARBA00022801"/>
    </source>
</evidence>
<gene>
    <name evidence="12" type="ORF">CGC20_25625</name>
</gene>
<keyword evidence="3 10" id="KW-0812">Transmembrane</keyword>
<feature type="transmembrane region" description="Helical" evidence="10">
    <location>
        <begin position="97"/>
        <end position="119"/>
    </location>
</feature>
<dbReference type="SMART" id="SM00730">
    <property type="entry name" value="PSN"/>
    <property type="match status" value="1"/>
</dbReference>
<reference evidence="13" key="1">
    <citation type="submission" date="2019-02" db="EMBL/GenBank/DDBJ databases">
        <title>FDA dAtabase for Regulatory Grade micrObial Sequences (FDA-ARGOS): Supporting development and validation of Infectious Disease Dx tests.</title>
        <authorList>
            <person name="Duncan R."/>
            <person name="Fisher C."/>
            <person name="Tallon L."/>
            <person name="Sadzewicz L."/>
            <person name="Sengamalay N."/>
            <person name="Ott S."/>
            <person name="Godinez A."/>
            <person name="Nagaraj S."/>
            <person name="Vavikolanu K."/>
            <person name="Vyas G."/>
            <person name="Nadendla S."/>
            <person name="Aluvathingal J."/>
            <person name="Sichtig H."/>
        </authorList>
    </citation>
    <scope>NUCLEOTIDE SEQUENCE [LARGE SCALE GENOMIC DNA]</scope>
    <source>
        <strain evidence="13">FDAARGOS_360</strain>
    </source>
</reference>
<dbReference type="PROSITE" id="PS51758">
    <property type="entry name" value="LETM1_RBD"/>
    <property type="match status" value="1"/>
</dbReference>
<keyword evidence="5" id="KW-0256">Endoplasmic reticulum</keyword>
<feature type="region of interest" description="Disordered" evidence="9">
    <location>
        <begin position="725"/>
        <end position="757"/>
    </location>
</feature>
<feature type="transmembrane region" description="Helical" evidence="10">
    <location>
        <begin position="45"/>
        <end position="64"/>
    </location>
</feature>
<name>A0A504XP98_LEIDO</name>
<evidence type="ECO:0000256" key="2">
    <source>
        <dbReference type="ARBA" id="ARBA00006859"/>
    </source>
</evidence>
<dbReference type="GO" id="GO:0006465">
    <property type="term" value="P:signal peptide processing"/>
    <property type="evidence" value="ECO:0007669"/>
    <property type="project" value="TreeGrafter"/>
</dbReference>
<dbReference type="GO" id="GO:0098554">
    <property type="term" value="C:cytoplasmic side of endoplasmic reticulum membrane"/>
    <property type="evidence" value="ECO:0007669"/>
    <property type="project" value="TreeGrafter"/>
</dbReference>
<dbReference type="Pfam" id="PF04258">
    <property type="entry name" value="Peptidase_A22B"/>
    <property type="match status" value="1"/>
</dbReference>
<dbReference type="InterPro" id="IPR006639">
    <property type="entry name" value="Preselin/SPP"/>
</dbReference>
<accession>A0A504XP98</accession>
<keyword evidence="8" id="KW-0496">Mitochondrion</keyword>
<evidence type="ECO:0000256" key="7">
    <source>
        <dbReference type="ARBA" id="ARBA00023136"/>
    </source>
</evidence>
<dbReference type="GO" id="GO:0098553">
    <property type="term" value="C:lumenal side of endoplasmic reticulum membrane"/>
    <property type="evidence" value="ECO:0007669"/>
    <property type="project" value="TreeGrafter"/>
</dbReference>
<dbReference type="VEuPathDB" id="TriTrypDB:LDHU3_29.1360"/>
<dbReference type="GO" id="GO:0033619">
    <property type="term" value="P:membrane protein proteolysis"/>
    <property type="evidence" value="ECO:0007669"/>
    <property type="project" value="TreeGrafter"/>
</dbReference>
<dbReference type="VEuPathDB" id="TriTrypDB:LdCL_290014900"/>
<dbReference type="PANTHER" id="PTHR12174:SF23">
    <property type="entry name" value="MINOR HISTOCOMPATIBILITY ANTIGEN H13"/>
    <property type="match status" value="1"/>
</dbReference>
<feature type="transmembrane region" description="Helical" evidence="10">
    <location>
        <begin position="250"/>
        <end position="268"/>
    </location>
</feature>
<evidence type="ECO:0000256" key="5">
    <source>
        <dbReference type="ARBA" id="ARBA00022824"/>
    </source>
</evidence>
<feature type="transmembrane region" description="Helical" evidence="10">
    <location>
        <begin position="6"/>
        <end position="24"/>
    </location>
</feature>
<feature type="compositionally biased region" description="Basic and acidic residues" evidence="9">
    <location>
        <begin position="734"/>
        <end position="749"/>
    </location>
</feature>
<feature type="transmembrane region" description="Helical" evidence="10">
    <location>
        <begin position="139"/>
        <end position="159"/>
    </location>
</feature>
<dbReference type="InterPro" id="IPR033122">
    <property type="entry name" value="LETM1-like_RBD"/>
</dbReference>
<keyword evidence="6 10" id="KW-1133">Transmembrane helix</keyword>
<dbReference type="Proteomes" id="UP000318821">
    <property type="component" value="Unassembled WGS sequence"/>
</dbReference>
<organism evidence="12 13">
    <name type="scientific">Leishmania donovani</name>
    <dbReference type="NCBI Taxonomy" id="5661"/>
    <lineage>
        <taxon>Eukaryota</taxon>
        <taxon>Discoba</taxon>
        <taxon>Euglenozoa</taxon>
        <taxon>Kinetoplastea</taxon>
        <taxon>Metakinetoplastina</taxon>
        <taxon>Trypanosomatida</taxon>
        <taxon>Trypanosomatidae</taxon>
        <taxon>Leishmaniinae</taxon>
        <taxon>Leishmania</taxon>
    </lineage>
</organism>
<comment type="subcellular location">
    <subcellularLocation>
        <location evidence="1">Endoplasmic reticulum membrane</location>
        <topology evidence="1">Multi-pass membrane protein</topology>
    </subcellularLocation>
</comment>
<evidence type="ECO:0000313" key="13">
    <source>
        <dbReference type="Proteomes" id="UP000318821"/>
    </source>
</evidence>
<evidence type="ECO:0000256" key="8">
    <source>
        <dbReference type="PROSITE-ProRule" id="PRU01094"/>
    </source>
</evidence>
<dbReference type="VEuPathDB" id="TriTrypDB:LDHU3_29.1370"/>
<protein>
    <submittedName>
        <fullName evidence="12">Signal peptide peptidase family protein</fullName>
    </submittedName>
</protein>
<feature type="domain" description="Letm1 RBD" evidence="11">
    <location>
        <begin position="384"/>
        <end position="603"/>
    </location>
</feature>
<dbReference type="Pfam" id="PF07766">
    <property type="entry name" value="LETM1_RBD"/>
    <property type="match status" value="1"/>
</dbReference>
<evidence type="ECO:0000256" key="1">
    <source>
        <dbReference type="ARBA" id="ARBA00004477"/>
    </source>
</evidence>
<feature type="transmembrane region" description="Helical" evidence="10">
    <location>
        <begin position="221"/>
        <end position="244"/>
    </location>
</feature>
<evidence type="ECO:0000256" key="9">
    <source>
        <dbReference type="SAM" id="MobiDB-lite"/>
    </source>
</evidence>
<comment type="caution">
    <text evidence="12">The sequence shown here is derived from an EMBL/GenBank/DDBJ whole genome shotgun (WGS) entry which is preliminary data.</text>
</comment>
<keyword evidence="7 10" id="KW-0472">Membrane</keyword>